<organism evidence="1 2">
    <name type="scientific">Actinoplanes subglobosus</name>
    <dbReference type="NCBI Taxonomy" id="1547892"/>
    <lineage>
        <taxon>Bacteria</taxon>
        <taxon>Bacillati</taxon>
        <taxon>Actinomycetota</taxon>
        <taxon>Actinomycetes</taxon>
        <taxon>Micromonosporales</taxon>
        <taxon>Micromonosporaceae</taxon>
        <taxon>Actinoplanes</taxon>
    </lineage>
</organism>
<accession>A0ABV8IVS2</accession>
<name>A0ABV8IVS2_9ACTN</name>
<comment type="caution">
    <text evidence="1">The sequence shown here is derived from an EMBL/GenBank/DDBJ whole genome shotgun (WGS) entry which is preliminary data.</text>
</comment>
<dbReference type="Proteomes" id="UP001595867">
    <property type="component" value="Unassembled WGS sequence"/>
</dbReference>
<dbReference type="RefSeq" id="WP_378067386.1">
    <property type="nucleotide sequence ID" value="NZ_JBHSBL010000015.1"/>
</dbReference>
<proteinExistence type="predicted"/>
<dbReference type="EMBL" id="JBHSBL010000015">
    <property type="protein sequence ID" value="MFC4066418.1"/>
    <property type="molecule type" value="Genomic_DNA"/>
</dbReference>
<protein>
    <submittedName>
        <fullName evidence="1">Uncharacterized protein</fullName>
    </submittedName>
</protein>
<evidence type="ECO:0000313" key="1">
    <source>
        <dbReference type="EMBL" id="MFC4066418.1"/>
    </source>
</evidence>
<keyword evidence="2" id="KW-1185">Reference proteome</keyword>
<sequence>MPDIDLDRPRPESVPRVLRPRRLLPLVAGLVLLGVAAEPVMPFEPPFLPDPVLICDPQPGSDGPRYIVFIDDATGEVIQEFDCPS</sequence>
<gene>
    <name evidence="1" type="ORF">ACFO0C_15905</name>
</gene>
<evidence type="ECO:0000313" key="2">
    <source>
        <dbReference type="Proteomes" id="UP001595867"/>
    </source>
</evidence>
<reference evidence="2" key="1">
    <citation type="journal article" date="2019" name="Int. J. Syst. Evol. Microbiol.">
        <title>The Global Catalogue of Microorganisms (GCM) 10K type strain sequencing project: providing services to taxonomists for standard genome sequencing and annotation.</title>
        <authorList>
            <consortium name="The Broad Institute Genomics Platform"/>
            <consortium name="The Broad Institute Genome Sequencing Center for Infectious Disease"/>
            <person name="Wu L."/>
            <person name="Ma J."/>
        </authorList>
    </citation>
    <scope>NUCLEOTIDE SEQUENCE [LARGE SCALE GENOMIC DNA]</scope>
    <source>
        <strain evidence="2">TBRC 5832</strain>
    </source>
</reference>